<dbReference type="EMBL" id="RWGY01000031">
    <property type="protein sequence ID" value="TVU14407.1"/>
    <property type="molecule type" value="Genomic_DNA"/>
</dbReference>
<organism evidence="1 3">
    <name type="scientific">Eragrostis curvula</name>
    <name type="common">weeping love grass</name>
    <dbReference type="NCBI Taxonomy" id="38414"/>
    <lineage>
        <taxon>Eukaryota</taxon>
        <taxon>Viridiplantae</taxon>
        <taxon>Streptophyta</taxon>
        <taxon>Embryophyta</taxon>
        <taxon>Tracheophyta</taxon>
        <taxon>Spermatophyta</taxon>
        <taxon>Magnoliopsida</taxon>
        <taxon>Liliopsida</taxon>
        <taxon>Poales</taxon>
        <taxon>Poaceae</taxon>
        <taxon>PACMAD clade</taxon>
        <taxon>Chloridoideae</taxon>
        <taxon>Eragrostideae</taxon>
        <taxon>Eragrostidinae</taxon>
        <taxon>Eragrostis</taxon>
    </lineage>
</organism>
<dbReference type="AlphaFoldDB" id="A0A5J9TT63"/>
<evidence type="ECO:0000313" key="2">
    <source>
        <dbReference type="EMBL" id="TVU14408.1"/>
    </source>
</evidence>
<dbReference type="EMBL" id="RWGY01000031">
    <property type="protein sequence ID" value="TVU14408.1"/>
    <property type="molecule type" value="Genomic_DNA"/>
</dbReference>
<reference evidence="1 3" key="1">
    <citation type="journal article" date="2019" name="Sci. Rep.">
        <title>A high-quality genome of Eragrostis curvula grass provides insights into Poaceae evolution and supports new strategies to enhance forage quality.</title>
        <authorList>
            <person name="Carballo J."/>
            <person name="Santos B.A.C.M."/>
            <person name="Zappacosta D."/>
            <person name="Garbus I."/>
            <person name="Selva J.P."/>
            <person name="Gallo C.A."/>
            <person name="Diaz A."/>
            <person name="Albertini E."/>
            <person name="Caccamo M."/>
            <person name="Echenique V."/>
        </authorList>
    </citation>
    <scope>NUCLEOTIDE SEQUENCE [LARGE SCALE GENOMIC DNA]</scope>
    <source>
        <strain evidence="3">cv. Victoria</strain>
        <tissue evidence="1">Leaf</tissue>
    </source>
</reference>
<feature type="non-terminal residue" evidence="1">
    <location>
        <position position="1"/>
    </location>
</feature>
<comment type="caution">
    <text evidence="1">The sequence shown here is derived from an EMBL/GenBank/DDBJ whole genome shotgun (WGS) entry which is preliminary data.</text>
</comment>
<accession>A0A5J9TT63</accession>
<name>A0A5J9TT63_9POAL</name>
<dbReference type="Proteomes" id="UP000324897">
    <property type="component" value="Unassembled WGS sequence"/>
</dbReference>
<gene>
    <name evidence="1" type="ORF">EJB05_37873</name>
    <name evidence="2" type="ORF">EJB05_37874</name>
</gene>
<evidence type="ECO:0000313" key="3">
    <source>
        <dbReference type="Proteomes" id="UP000324897"/>
    </source>
</evidence>
<sequence>MLLGNLNNVRSLELGGFSTSLILDEELDKFPIFGRLRTLCLNMAPLKTHSLPELPSDKDYHKAGASAPLIMYMYAAAFYI</sequence>
<proteinExistence type="predicted"/>
<protein>
    <submittedName>
        <fullName evidence="1">Uncharacterized protein</fullName>
    </submittedName>
</protein>
<dbReference type="Gramene" id="TVU14408">
    <property type="protein sequence ID" value="TVU14408"/>
    <property type="gene ID" value="EJB05_37874"/>
</dbReference>
<dbReference type="Gramene" id="TVU14407">
    <property type="protein sequence ID" value="TVU14407"/>
    <property type="gene ID" value="EJB05_37873"/>
</dbReference>
<evidence type="ECO:0000313" key="1">
    <source>
        <dbReference type="EMBL" id="TVU14407.1"/>
    </source>
</evidence>
<keyword evidence="3" id="KW-1185">Reference proteome</keyword>